<keyword evidence="7" id="KW-0413">Isomerase</keyword>
<dbReference type="GO" id="GO:0016020">
    <property type="term" value="C:membrane"/>
    <property type="evidence" value="ECO:0007669"/>
    <property type="project" value="UniProtKB-SubCell"/>
</dbReference>
<feature type="transmembrane region" description="Helical" evidence="8">
    <location>
        <begin position="33"/>
        <end position="59"/>
    </location>
</feature>
<evidence type="ECO:0000256" key="8">
    <source>
        <dbReference type="SAM" id="Phobius"/>
    </source>
</evidence>
<organism evidence="9 10">
    <name type="scientific">Arthrobacter woluwensis</name>
    <dbReference type="NCBI Taxonomy" id="156980"/>
    <lineage>
        <taxon>Bacteria</taxon>
        <taxon>Bacillati</taxon>
        <taxon>Actinomycetota</taxon>
        <taxon>Actinomycetes</taxon>
        <taxon>Micrococcales</taxon>
        <taxon>Micrococcaceae</taxon>
        <taxon>Arthrobacter</taxon>
    </lineage>
</organism>
<evidence type="ECO:0000256" key="7">
    <source>
        <dbReference type="ARBA" id="ARBA00023235"/>
    </source>
</evidence>
<keyword evidence="6 8" id="KW-0472">Membrane</keyword>
<evidence type="ECO:0000256" key="4">
    <source>
        <dbReference type="ARBA" id="ARBA00022746"/>
    </source>
</evidence>
<evidence type="ECO:0000313" key="10">
    <source>
        <dbReference type="Proteomes" id="UP000182652"/>
    </source>
</evidence>
<dbReference type="EMBL" id="FNSN01000003">
    <property type="protein sequence ID" value="SEC10651.1"/>
    <property type="molecule type" value="Genomic_DNA"/>
</dbReference>
<evidence type="ECO:0000256" key="5">
    <source>
        <dbReference type="ARBA" id="ARBA00022989"/>
    </source>
</evidence>
<accession>A0A1H4PTM3</accession>
<dbReference type="GO" id="GO:0016117">
    <property type="term" value="P:carotenoid biosynthetic process"/>
    <property type="evidence" value="ECO:0007669"/>
    <property type="project" value="UniProtKB-KW"/>
</dbReference>
<dbReference type="STRING" id="156980.SAMN04489745_2087"/>
<keyword evidence="10" id="KW-1185">Reference proteome</keyword>
<comment type="pathway">
    <text evidence="2">Carotenoid biosynthesis.</text>
</comment>
<evidence type="ECO:0000256" key="3">
    <source>
        <dbReference type="ARBA" id="ARBA00022692"/>
    </source>
</evidence>
<reference evidence="9 10" key="1">
    <citation type="submission" date="2016-10" db="EMBL/GenBank/DDBJ databases">
        <authorList>
            <person name="de Groot N.N."/>
        </authorList>
    </citation>
    <scope>NUCLEOTIDE SEQUENCE [LARGE SCALE GENOMIC DNA]</scope>
    <source>
        <strain evidence="9 10">DSM 10495</strain>
    </source>
</reference>
<dbReference type="NCBIfam" id="TIGR03462">
    <property type="entry name" value="CarR_dom_SF"/>
    <property type="match status" value="1"/>
</dbReference>
<evidence type="ECO:0000256" key="1">
    <source>
        <dbReference type="ARBA" id="ARBA00004141"/>
    </source>
</evidence>
<name>A0A1H4PTM3_9MICC</name>
<proteinExistence type="predicted"/>
<keyword evidence="4" id="KW-0125">Carotenoid biosynthesis</keyword>
<evidence type="ECO:0000256" key="2">
    <source>
        <dbReference type="ARBA" id="ARBA00004829"/>
    </source>
</evidence>
<dbReference type="InterPro" id="IPR017825">
    <property type="entry name" value="Lycopene_cyclase_dom"/>
</dbReference>
<protein>
    <submittedName>
        <fullName evidence="9">Lycopene cyclase domain-containing protein</fullName>
    </submittedName>
</protein>
<dbReference type="GO" id="GO:0045436">
    <property type="term" value="F:lycopene beta cyclase activity"/>
    <property type="evidence" value="ECO:0007669"/>
    <property type="project" value="UniProtKB-ARBA"/>
</dbReference>
<dbReference type="GO" id="GO:0016872">
    <property type="term" value="F:intramolecular lyase activity"/>
    <property type="evidence" value="ECO:0007669"/>
    <property type="project" value="InterPro"/>
</dbReference>
<sequence>MTYLLALLVSAAGMAVLDRRWRLVMWRAPRSGAVVVLLGTAFFLVWDLVAIGLGIFRHGDSAHMTGVLLAPELPLEEPVFLAFLCYTALVLFAGAERVFEHVQERRRKRVGS</sequence>
<comment type="subcellular location">
    <subcellularLocation>
        <location evidence="1">Membrane</location>
        <topology evidence="1">Multi-pass membrane protein</topology>
    </subcellularLocation>
</comment>
<gene>
    <name evidence="9" type="ORF">SAMN04489745_2087</name>
</gene>
<evidence type="ECO:0000313" key="9">
    <source>
        <dbReference type="EMBL" id="SEC10651.1"/>
    </source>
</evidence>
<keyword evidence="3 8" id="KW-0812">Transmembrane</keyword>
<keyword evidence="5 8" id="KW-1133">Transmembrane helix</keyword>
<dbReference type="Proteomes" id="UP000182652">
    <property type="component" value="Unassembled WGS sequence"/>
</dbReference>
<feature type="transmembrane region" description="Helical" evidence="8">
    <location>
        <begin position="79"/>
        <end position="99"/>
    </location>
</feature>
<evidence type="ECO:0000256" key="6">
    <source>
        <dbReference type="ARBA" id="ARBA00023136"/>
    </source>
</evidence>
<feature type="transmembrane region" description="Helical" evidence="8">
    <location>
        <begin position="6"/>
        <end position="21"/>
    </location>
</feature>
<dbReference type="AlphaFoldDB" id="A0A1H4PTM3"/>
<dbReference type="RefSeq" id="WP_255218033.1">
    <property type="nucleotide sequence ID" value="NZ_FNSN01000003.1"/>
</dbReference>